<comment type="similarity">
    <text evidence="3">Belongs to the peptidase M50B family.</text>
</comment>
<dbReference type="RefSeq" id="WP_183264841.1">
    <property type="nucleotide sequence ID" value="NZ_JACHFJ010000001.1"/>
</dbReference>
<dbReference type="GO" id="GO:0005886">
    <property type="term" value="C:plasma membrane"/>
    <property type="evidence" value="ECO:0007669"/>
    <property type="project" value="UniProtKB-SubCell"/>
</dbReference>
<dbReference type="AlphaFoldDB" id="A0A840V8L6"/>
<keyword evidence="10 13" id="KW-1133">Transmembrane helix</keyword>
<keyword evidence="11" id="KW-0482">Metalloprotease</keyword>
<name>A0A840V8L6_9PROT</name>
<dbReference type="CDD" id="cd06158">
    <property type="entry name" value="S2P-M50_like_1"/>
    <property type="match status" value="1"/>
</dbReference>
<evidence type="ECO:0000256" key="12">
    <source>
        <dbReference type="ARBA" id="ARBA00023136"/>
    </source>
</evidence>
<dbReference type="Proteomes" id="UP000553706">
    <property type="component" value="Unassembled WGS sequence"/>
</dbReference>
<proteinExistence type="inferred from homology"/>
<evidence type="ECO:0000256" key="11">
    <source>
        <dbReference type="ARBA" id="ARBA00023049"/>
    </source>
</evidence>
<keyword evidence="6 13" id="KW-0812">Transmembrane</keyword>
<dbReference type="EMBL" id="JACHFJ010000001">
    <property type="protein sequence ID" value="MBB5371814.1"/>
    <property type="molecule type" value="Genomic_DNA"/>
</dbReference>
<dbReference type="PANTHER" id="PTHR35864">
    <property type="entry name" value="ZINC METALLOPROTEASE MJ0611-RELATED"/>
    <property type="match status" value="1"/>
</dbReference>
<evidence type="ECO:0000256" key="1">
    <source>
        <dbReference type="ARBA" id="ARBA00001947"/>
    </source>
</evidence>
<evidence type="ECO:0000256" key="8">
    <source>
        <dbReference type="ARBA" id="ARBA00022801"/>
    </source>
</evidence>
<dbReference type="InterPro" id="IPR008915">
    <property type="entry name" value="Peptidase_M50"/>
</dbReference>
<keyword evidence="8" id="KW-0378">Hydrolase</keyword>
<sequence>MSGAMLLLLALAPAIILHELAHGYVAHLLGDDTAKNADRLTLNPLKHIDPFGSIGLPLLLALGQLATIGHVEFLYGWAKPVPVNPMNLNIKGRYNPRRLMGVVGIAGPAMNFALALAAGFAIHGGVGLEYLAYFIEINLVLGLFNLIPLPPMDGGRVAVALLPLPLAIRLASTERLGILLVLLVLFILPAVLGQFGVAFDPFQDAMSVILPWAEHLVLALTGNDVGN</sequence>
<evidence type="ECO:0000259" key="14">
    <source>
        <dbReference type="Pfam" id="PF02163"/>
    </source>
</evidence>
<evidence type="ECO:0000256" key="2">
    <source>
        <dbReference type="ARBA" id="ARBA00004651"/>
    </source>
</evidence>
<dbReference type="GO" id="GO:0006508">
    <property type="term" value="P:proteolysis"/>
    <property type="evidence" value="ECO:0007669"/>
    <property type="project" value="UniProtKB-KW"/>
</dbReference>
<evidence type="ECO:0000256" key="3">
    <source>
        <dbReference type="ARBA" id="ARBA00007931"/>
    </source>
</evidence>
<keyword evidence="9" id="KW-0862">Zinc</keyword>
<comment type="caution">
    <text evidence="15">The sequence shown here is derived from an EMBL/GenBank/DDBJ whole genome shotgun (WGS) entry which is preliminary data.</text>
</comment>
<keyword evidence="16" id="KW-1185">Reference proteome</keyword>
<evidence type="ECO:0000256" key="6">
    <source>
        <dbReference type="ARBA" id="ARBA00022692"/>
    </source>
</evidence>
<keyword evidence="5 15" id="KW-0645">Protease</keyword>
<protein>
    <submittedName>
        <fullName evidence="15">Zn-dependent protease</fullName>
    </submittedName>
</protein>
<reference evidence="15 16" key="1">
    <citation type="submission" date="2020-08" db="EMBL/GenBank/DDBJ databases">
        <title>Genomic Encyclopedia of Type Strains, Phase IV (KMG-IV): sequencing the most valuable type-strain genomes for metagenomic binning, comparative biology and taxonomic classification.</title>
        <authorList>
            <person name="Goeker M."/>
        </authorList>
    </citation>
    <scope>NUCLEOTIDE SEQUENCE [LARGE SCALE GENOMIC DNA]</scope>
    <source>
        <strain evidence="15 16">DSM 27026</strain>
    </source>
</reference>
<comment type="subcellular location">
    <subcellularLocation>
        <location evidence="2">Cell membrane</location>
        <topology evidence="2">Multi-pass membrane protein</topology>
    </subcellularLocation>
</comment>
<evidence type="ECO:0000256" key="5">
    <source>
        <dbReference type="ARBA" id="ARBA00022670"/>
    </source>
</evidence>
<feature type="transmembrane region" description="Helical" evidence="13">
    <location>
        <begin position="178"/>
        <end position="199"/>
    </location>
</feature>
<comment type="cofactor">
    <cofactor evidence="1">
        <name>Zn(2+)</name>
        <dbReference type="ChEBI" id="CHEBI:29105"/>
    </cofactor>
</comment>
<keyword evidence="12 13" id="KW-0472">Membrane</keyword>
<organism evidence="15 16">
    <name type="scientific">Acidocella aromatica</name>
    <dbReference type="NCBI Taxonomy" id="1303579"/>
    <lineage>
        <taxon>Bacteria</taxon>
        <taxon>Pseudomonadati</taxon>
        <taxon>Pseudomonadota</taxon>
        <taxon>Alphaproteobacteria</taxon>
        <taxon>Acetobacterales</taxon>
        <taxon>Acidocellaceae</taxon>
        <taxon>Acidocella</taxon>
    </lineage>
</organism>
<dbReference type="InterPro" id="IPR052348">
    <property type="entry name" value="Metallopeptidase_M50B"/>
</dbReference>
<evidence type="ECO:0000313" key="15">
    <source>
        <dbReference type="EMBL" id="MBB5371814.1"/>
    </source>
</evidence>
<gene>
    <name evidence="15" type="ORF">HNP71_000038</name>
</gene>
<evidence type="ECO:0000256" key="4">
    <source>
        <dbReference type="ARBA" id="ARBA00022475"/>
    </source>
</evidence>
<evidence type="ECO:0000256" key="7">
    <source>
        <dbReference type="ARBA" id="ARBA00022723"/>
    </source>
</evidence>
<keyword evidence="7" id="KW-0479">Metal-binding</keyword>
<dbReference type="GO" id="GO:0008237">
    <property type="term" value="F:metallopeptidase activity"/>
    <property type="evidence" value="ECO:0007669"/>
    <property type="project" value="UniProtKB-KW"/>
</dbReference>
<feature type="transmembrane region" description="Helical" evidence="13">
    <location>
        <begin position="130"/>
        <end position="147"/>
    </location>
</feature>
<feature type="transmembrane region" description="Helical" evidence="13">
    <location>
        <begin position="54"/>
        <end position="78"/>
    </location>
</feature>
<accession>A0A840V8L6</accession>
<dbReference type="Pfam" id="PF02163">
    <property type="entry name" value="Peptidase_M50"/>
    <property type="match status" value="1"/>
</dbReference>
<evidence type="ECO:0000256" key="9">
    <source>
        <dbReference type="ARBA" id="ARBA00022833"/>
    </source>
</evidence>
<dbReference type="PANTHER" id="PTHR35864:SF1">
    <property type="entry name" value="ZINC METALLOPROTEASE YWHC-RELATED"/>
    <property type="match status" value="1"/>
</dbReference>
<evidence type="ECO:0000313" key="16">
    <source>
        <dbReference type="Proteomes" id="UP000553706"/>
    </source>
</evidence>
<dbReference type="InterPro" id="IPR044537">
    <property type="entry name" value="Rip2-like"/>
</dbReference>
<evidence type="ECO:0000256" key="10">
    <source>
        <dbReference type="ARBA" id="ARBA00022989"/>
    </source>
</evidence>
<dbReference type="GO" id="GO:0046872">
    <property type="term" value="F:metal ion binding"/>
    <property type="evidence" value="ECO:0007669"/>
    <property type="project" value="UniProtKB-KW"/>
</dbReference>
<keyword evidence="4" id="KW-1003">Cell membrane</keyword>
<evidence type="ECO:0000256" key="13">
    <source>
        <dbReference type="SAM" id="Phobius"/>
    </source>
</evidence>
<feature type="transmembrane region" description="Helical" evidence="13">
    <location>
        <begin position="99"/>
        <end position="124"/>
    </location>
</feature>
<feature type="domain" description="Peptidase M50" evidence="14">
    <location>
        <begin position="129"/>
        <end position="163"/>
    </location>
</feature>